<dbReference type="NCBIfam" id="TIGR01707">
    <property type="entry name" value="gspI"/>
    <property type="match status" value="1"/>
</dbReference>
<dbReference type="Proteomes" id="UP000236345">
    <property type="component" value="Unassembled WGS sequence"/>
</dbReference>
<dbReference type="OrthoDB" id="6121517at2"/>
<comment type="caution">
    <text evidence="12">The sequence shown here is derived from an EMBL/GenBank/DDBJ whole genome shotgun (WGS) entry which is preliminary data.</text>
</comment>
<comment type="PTM">
    <text evidence="10">Cleaved by prepilin peptidase.</text>
</comment>
<dbReference type="AlphaFoldDB" id="A0A2K1QBA3"/>
<dbReference type="Pfam" id="PF02501">
    <property type="entry name" value="T2SSI"/>
    <property type="match status" value="1"/>
</dbReference>
<dbReference type="InterPro" id="IPR045584">
    <property type="entry name" value="Pilin-like"/>
</dbReference>
<keyword evidence="8" id="KW-1133">Transmembrane helix</keyword>
<name>A0A2K1QBA3_9GAMM</name>
<accession>A0A2K1QBA3</accession>
<evidence type="ECO:0000259" key="11">
    <source>
        <dbReference type="Pfam" id="PF02501"/>
    </source>
</evidence>
<evidence type="ECO:0000256" key="3">
    <source>
        <dbReference type="ARBA" id="ARBA00008358"/>
    </source>
</evidence>
<evidence type="ECO:0000256" key="2">
    <source>
        <dbReference type="ARBA" id="ARBA00004377"/>
    </source>
</evidence>
<comment type="subcellular location">
    <subcellularLocation>
        <location evidence="2 10">Cell inner membrane</location>
        <topology evidence="2 10">Single-pass membrane protein</topology>
    </subcellularLocation>
</comment>
<dbReference type="GO" id="GO:0015628">
    <property type="term" value="P:protein secretion by the type II secretion system"/>
    <property type="evidence" value="ECO:0007669"/>
    <property type="project" value="UniProtKB-UniRule"/>
</dbReference>
<feature type="domain" description="Type II secretion system protein GspI C-terminal" evidence="11">
    <location>
        <begin position="41"/>
        <end position="120"/>
    </location>
</feature>
<dbReference type="Pfam" id="PF07963">
    <property type="entry name" value="N_methyl"/>
    <property type="match status" value="1"/>
</dbReference>
<dbReference type="NCBIfam" id="TIGR02532">
    <property type="entry name" value="IV_pilin_GFxxxE"/>
    <property type="match status" value="1"/>
</dbReference>
<keyword evidence="9" id="KW-0472">Membrane</keyword>
<comment type="similarity">
    <text evidence="3 10">Belongs to the GSP I family.</text>
</comment>
<dbReference type="PROSITE" id="PS00409">
    <property type="entry name" value="PROKAR_NTER_METHYL"/>
    <property type="match status" value="1"/>
</dbReference>
<dbReference type="GO" id="GO:0005886">
    <property type="term" value="C:plasma membrane"/>
    <property type="evidence" value="ECO:0007669"/>
    <property type="project" value="UniProtKB-SubCell"/>
</dbReference>
<organism evidence="12 13">
    <name type="scientific">Mixta theicola</name>
    <dbReference type="NCBI Taxonomy" id="1458355"/>
    <lineage>
        <taxon>Bacteria</taxon>
        <taxon>Pseudomonadati</taxon>
        <taxon>Pseudomonadota</taxon>
        <taxon>Gammaproteobacteria</taxon>
        <taxon>Enterobacterales</taxon>
        <taxon>Erwiniaceae</taxon>
        <taxon>Mixta</taxon>
    </lineage>
</organism>
<evidence type="ECO:0000256" key="6">
    <source>
        <dbReference type="ARBA" id="ARBA00022519"/>
    </source>
</evidence>
<comment type="subunit">
    <text evidence="10">Type II secretion is composed of four main components: the outer membrane complex, the inner membrane complex, the cytoplasmic secretion ATPase and the periplasm-spanning pseudopilus.</text>
</comment>
<dbReference type="GO" id="GO:0015627">
    <property type="term" value="C:type II protein secretion system complex"/>
    <property type="evidence" value="ECO:0007669"/>
    <property type="project" value="UniProtKB-UniRule"/>
</dbReference>
<keyword evidence="6 10" id="KW-0997">Cell inner membrane</keyword>
<evidence type="ECO:0000256" key="4">
    <source>
        <dbReference type="ARBA" id="ARBA00022475"/>
    </source>
</evidence>
<evidence type="ECO:0000313" key="13">
    <source>
        <dbReference type="Proteomes" id="UP000236345"/>
    </source>
</evidence>
<evidence type="ECO:0000256" key="10">
    <source>
        <dbReference type="RuleBase" id="RU368030"/>
    </source>
</evidence>
<dbReference type="EMBL" id="NWUO01000004">
    <property type="protein sequence ID" value="PNS12305.1"/>
    <property type="molecule type" value="Genomic_DNA"/>
</dbReference>
<dbReference type="PANTHER" id="PTHR38779:SF2">
    <property type="entry name" value="TYPE II SECRETION SYSTEM PROTEIN I-RELATED"/>
    <property type="match status" value="1"/>
</dbReference>
<evidence type="ECO:0000313" key="12">
    <source>
        <dbReference type="EMBL" id="PNS12305.1"/>
    </source>
</evidence>
<keyword evidence="7" id="KW-0812">Transmembrane</keyword>
<evidence type="ECO:0000256" key="9">
    <source>
        <dbReference type="ARBA" id="ARBA00023136"/>
    </source>
</evidence>
<evidence type="ECO:0000256" key="8">
    <source>
        <dbReference type="ARBA" id="ARBA00022989"/>
    </source>
</evidence>
<keyword evidence="4" id="KW-1003">Cell membrane</keyword>
<evidence type="ECO:0000256" key="5">
    <source>
        <dbReference type="ARBA" id="ARBA00022481"/>
    </source>
</evidence>
<dbReference type="InterPro" id="IPR010052">
    <property type="entry name" value="T2SS_protein-GspI"/>
</dbReference>
<gene>
    <name evidence="12" type="primary">gspI</name>
    <name evidence="12" type="ORF">COO59_07325</name>
</gene>
<keyword evidence="13" id="KW-1185">Reference proteome</keyword>
<comment type="function">
    <text evidence="1">Component of the type II secretion system required for the energy-dependent secretion of extracellular factors such as proteases and toxins from the periplasm. Part of the pseudopilus tip complex that is critical for the recognition and binding of secretion substrates.</text>
</comment>
<dbReference type="PANTHER" id="PTHR38779">
    <property type="entry name" value="TYPE II SECRETION SYSTEM PROTEIN I-RELATED"/>
    <property type="match status" value="1"/>
</dbReference>
<keyword evidence="5 10" id="KW-0488">Methylation</keyword>
<dbReference type="InterPro" id="IPR003413">
    <property type="entry name" value="T2SS_GspI_C"/>
</dbReference>
<dbReference type="Gene3D" id="3.30.1300.30">
    <property type="entry name" value="GSPII I/J protein-like"/>
    <property type="match status" value="1"/>
</dbReference>
<protein>
    <recommendedName>
        <fullName evidence="10">Type II secretion system protein I</fullName>
        <shortName evidence="10">T2SS minor pseudopilin I</shortName>
    </recommendedName>
</protein>
<dbReference type="InterPro" id="IPR012902">
    <property type="entry name" value="N_methyl_site"/>
</dbReference>
<dbReference type="SUPFAM" id="SSF54523">
    <property type="entry name" value="Pili subunits"/>
    <property type="match status" value="1"/>
</dbReference>
<sequence>MNMKEKGMTLLEVLVAIFIIAVSASAVVRIGSQQANTLSHLQQKQLGIWLADNKLVALSESRTAVSANWRHEETIMADRQWFVRWRSIDTTDPQINALVVEVRNDKKQNKPLTALQTYVSSNHGER</sequence>
<evidence type="ECO:0000256" key="1">
    <source>
        <dbReference type="ARBA" id="ARBA00003161"/>
    </source>
</evidence>
<reference evidence="13" key="1">
    <citation type="submission" date="2017-09" db="EMBL/GenBank/DDBJ databases">
        <authorList>
            <person name="Palmer M."/>
            <person name="Steenkamp E.T."/>
            <person name="Coetzee M.P."/>
            <person name="Avontuur J.R."/>
            <person name="Van Zyl E."/>
            <person name="Chan W.-Y."/>
            <person name="Blom J."/>
            <person name="Venter S.N."/>
        </authorList>
    </citation>
    <scope>NUCLEOTIDE SEQUENCE [LARGE SCALE GENOMIC DNA]</scope>
    <source>
        <strain evidence="13">QC88-366</strain>
    </source>
</reference>
<evidence type="ECO:0000256" key="7">
    <source>
        <dbReference type="ARBA" id="ARBA00022692"/>
    </source>
</evidence>
<proteinExistence type="inferred from homology"/>